<dbReference type="AlphaFoldDB" id="A0A9X1N1I7"/>
<evidence type="ECO:0000313" key="2">
    <source>
        <dbReference type="EMBL" id="MCD1127647.1"/>
    </source>
</evidence>
<accession>A0A9X1N1I7</accession>
<dbReference type="InterPro" id="IPR009647">
    <property type="entry name" value="PBP_C"/>
</dbReference>
<dbReference type="Proteomes" id="UP001139171">
    <property type="component" value="Unassembled WGS sequence"/>
</dbReference>
<proteinExistence type="predicted"/>
<sequence>MCLQSVHCKIGDVVTTGQAPRITSPLRNTTYTLRNVNLRNDPIVFSAITDADTKVIYWFVDDIYLGNTASKRTIEWRPVTSGRYRVRAIDDRGRADSRTLNVELIN</sequence>
<feature type="domain" description="Penicillin-binding C-terminal" evidence="1">
    <location>
        <begin position="15"/>
        <end position="97"/>
    </location>
</feature>
<reference evidence="2" key="1">
    <citation type="submission" date="2021-11" db="EMBL/GenBank/DDBJ databases">
        <title>Jinshanibacter sp. isolated from one year old Eriocheir sinensis.</title>
        <authorList>
            <person name="Li J.-Y."/>
            <person name="He W."/>
            <person name="Gao T.-H."/>
        </authorList>
    </citation>
    <scope>NUCLEOTIDE SEQUENCE</scope>
    <source>
        <strain evidence="2">LJY008</strain>
    </source>
</reference>
<comment type="caution">
    <text evidence="2">The sequence shown here is derived from an EMBL/GenBank/DDBJ whole genome shotgun (WGS) entry which is preliminary data.</text>
</comment>
<organism evidence="2 3">
    <name type="scientific">Limnobaculum eriocheiris</name>
    <dbReference type="NCBI Taxonomy" id="2897391"/>
    <lineage>
        <taxon>Bacteria</taxon>
        <taxon>Pseudomonadati</taxon>
        <taxon>Pseudomonadota</taxon>
        <taxon>Gammaproteobacteria</taxon>
        <taxon>Enterobacterales</taxon>
        <taxon>Budviciaceae</taxon>
        <taxon>Limnobaculum</taxon>
    </lineage>
</organism>
<gene>
    <name evidence="2" type="ORF">LPW36_16955</name>
</gene>
<dbReference type="EMBL" id="JAJNAG010000069">
    <property type="protein sequence ID" value="MCD1127647.1"/>
    <property type="molecule type" value="Genomic_DNA"/>
</dbReference>
<dbReference type="RefSeq" id="WP_230611716.1">
    <property type="nucleotide sequence ID" value="NZ_JAJNAG010000069.1"/>
</dbReference>
<evidence type="ECO:0000259" key="1">
    <source>
        <dbReference type="Pfam" id="PF06832"/>
    </source>
</evidence>
<evidence type="ECO:0000313" key="3">
    <source>
        <dbReference type="Proteomes" id="UP001139171"/>
    </source>
</evidence>
<name>A0A9X1N1I7_9GAMM</name>
<protein>
    <recommendedName>
        <fullName evidence="1">Penicillin-binding C-terminal domain-containing protein</fullName>
    </recommendedName>
</protein>
<keyword evidence="3" id="KW-1185">Reference proteome</keyword>
<dbReference type="Pfam" id="PF06832">
    <property type="entry name" value="BiPBP_C"/>
    <property type="match status" value="1"/>
</dbReference>